<feature type="non-terminal residue" evidence="1">
    <location>
        <position position="1"/>
    </location>
</feature>
<comment type="caution">
    <text evidence="1">The sequence shown here is derived from an EMBL/GenBank/DDBJ whole genome shotgun (WGS) entry which is preliminary data.</text>
</comment>
<organism evidence="1">
    <name type="scientific">marine sediment metagenome</name>
    <dbReference type="NCBI Taxonomy" id="412755"/>
    <lineage>
        <taxon>unclassified sequences</taxon>
        <taxon>metagenomes</taxon>
        <taxon>ecological metagenomes</taxon>
    </lineage>
</organism>
<dbReference type="AlphaFoldDB" id="X1R8M3"/>
<accession>X1R8M3</accession>
<gene>
    <name evidence="1" type="ORF">S12H4_16253</name>
</gene>
<reference evidence="1" key="1">
    <citation type="journal article" date="2014" name="Front. Microbiol.">
        <title>High frequency of phylogenetically diverse reductive dehalogenase-homologous genes in deep subseafloor sedimentary metagenomes.</title>
        <authorList>
            <person name="Kawai M."/>
            <person name="Futagami T."/>
            <person name="Toyoda A."/>
            <person name="Takaki Y."/>
            <person name="Nishi S."/>
            <person name="Hori S."/>
            <person name="Arai W."/>
            <person name="Tsubouchi T."/>
            <person name="Morono Y."/>
            <person name="Uchiyama I."/>
            <person name="Ito T."/>
            <person name="Fujiyama A."/>
            <person name="Inagaki F."/>
            <person name="Takami H."/>
        </authorList>
    </citation>
    <scope>NUCLEOTIDE SEQUENCE</scope>
    <source>
        <strain evidence="1">Expedition CK06-06</strain>
    </source>
</reference>
<dbReference type="EMBL" id="BARW01007849">
    <property type="protein sequence ID" value="GAI77082.1"/>
    <property type="molecule type" value="Genomic_DNA"/>
</dbReference>
<evidence type="ECO:0000313" key="1">
    <source>
        <dbReference type="EMBL" id="GAI77082.1"/>
    </source>
</evidence>
<sequence>DYSLADDDDEHPWTEEAGETKWYLYDLATEAIHEEPAEIVDIIRSTPETPRVCRIEKQTLSDIRKKVEKYIKNTYLKRVQAPVGIQPKLKAWMELAEK</sequence>
<name>X1R8M3_9ZZZZ</name>
<proteinExistence type="predicted"/>
<protein>
    <submittedName>
        <fullName evidence="1">Uncharacterized protein</fullName>
    </submittedName>
</protein>